<dbReference type="GO" id="GO:0000160">
    <property type="term" value="P:phosphorelay signal transduction system"/>
    <property type="evidence" value="ECO:0007669"/>
    <property type="project" value="TreeGrafter"/>
</dbReference>
<comment type="catalytic activity">
    <reaction evidence="1">
        <text>ATP + protein L-histidine = ADP + protein N-phospho-L-histidine.</text>
        <dbReference type="EC" id="2.7.13.3"/>
    </reaction>
</comment>
<dbReference type="SUPFAM" id="SSF55874">
    <property type="entry name" value="ATPase domain of HSP90 chaperone/DNA topoisomerase II/histidine kinase"/>
    <property type="match status" value="1"/>
</dbReference>
<dbReference type="EMBL" id="JAGEOJ010000009">
    <property type="protein sequence ID" value="MBO2450172.1"/>
    <property type="molecule type" value="Genomic_DNA"/>
</dbReference>
<name>A0A939T8B9_9ACTN</name>
<evidence type="ECO:0000256" key="2">
    <source>
        <dbReference type="ARBA" id="ARBA00012438"/>
    </source>
</evidence>
<evidence type="ECO:0000256" key="4">
    <source>
        <dbReference type="ARBA" id="ARBA00022679"/>
    </source>
</evidence>
<keyword evidence="5" id="KW-0418">Kinase</keyword>
<dbReference type="InterPro" id="IPR003594">
    <property type="entry name" value="HATPase_dom"/>
</dbReference>
<dbReference type="EC" id="2.7.13.3" evidence="2"/>
<gene>
    <name evidence="9" type="ORF">J4573_23920</name>
</gene>
<feature type="region of interest" description="Disordered" evidence="6">
    <location>
        <begin position="688"/>
        <end position="773"/>
    </location>
</feature>
<sequence>MAIILAVPTALLIGLASAGVWAQYEVGRRANATVTDVDLVLAAQDLIHSLQRERGLTSGLLGGAAAYRPQVDAQRRTSDGARAALDRQLTITGGAGARSVRPALERLGDLGTVRGTVDAGGLPRPRMLDYYTGAIQGLDTALSVITADGDAGRRDRELGRGLNALQLLGDAKEATALERGQLNGVFAAGSFAQDDYTRFSEVRARKLDALARFPSVASTRRKGELDAVLRSPQATAATADEQRALGGARGRSLKIDPSRWWAEMTAVVDDMRTVQRGIGDDVRARARQIAAEARQELIFYAAGAGLALLVALLLWIYTFRSIMRPLSLLAREALDAAEHELPVAMARIHEASDPGELVQETAPAARDDLVRRDDEFAEVARALAHLRQTAVRLAVEQAVMRRNTAESLANLGRRNQNLVRRQIGFISALEREETDPGALSNLFELDHLATRMRRNAESLLVLVGEHSPRRWSGTVAVGDVLRSAFAEVEDYRRVSLRRMDEARVRGSVAADVSHLLAELVENALTFSPPDREVEVQARHTGSEYHIAIIDQGVGMEPTAMATANARLRGEQSFLVAPARDLGHYVVGRLSERLGIQVWLHESPLTGVTARIVLPGTLLVPDAEATAAAQAFAPGGLRDAARLRTTAEPVTVTPAEPVTVAPAEPVTVAPAATTGPIGVITAPAHPSFTLERPAHAPTGAVPFDTGPPAGRDTTRNGLVKRRPRPQAQPPRQERPAATAGPRRSPDEVRSMLDTFRSGAHRAPADPSDPATETT</sequence>
<dbReference type="SMART" id="SM00387">
    <property type="entry name" value="HATPase_c"/>
    <property type="match status" value="1"/>
</dbReference>
<evidence type="ECO:0000256" key="6">
    <source>
        <dbReference type="SAM" id="MobiDB-lite"/>
    </source>
</evidence>
<dbReference type="PANTHER" id="PTHR45436">
    <property type="entry name" value="SENSOR HISTIDINE KINASE YKOH"/>
    <property type="match status" value="1"/>
</dbReference>
<keyword evidence="7" id="KW-0472">Membrane</keyword>
<evidence type="ECO:0000313" key="9">
    <source>
        <dbReference type="EMBL" id="MBO2450172.1"/>
    </source>
</evidence>
<reference evidence="9" key="1">
    <citation type="submission" date="2021-03" db="EMBL/GenBank/DDBJ databases">
        <authorList>
            <person name="Kanchanasin P."/>
            <person name="Saeng-In P."/>
            <person name="Phongsopitanun W."/>
            <person name="Yuki M."/>
            <person name="Kudo T."/>
            <person name="Ohkuma M."/>
            <person name="Tanasupawat S."/>
        </authorList>
    </citation>
    <scope>NUCLEOTIDE SEQUENCE</scope>
    <source>
        <strain evidence="9">GKU 128</strain>
    </source>
</reference>
<dbReference type="GO" id="GO:0005886">
    <property type="term" value="C:plasma membrane"/>
    <property type="evidence" value="ECO:0007669"/>
    <property type="project" value="TreeGrafter"/>
</dbReference>
<protein>
    <recommendedName>
        <fullName evidence="2">histidine kinase</fullName>
        <ecNumber evidence="2">2.7.13.3</ecNumber>
    </recommendedName>
</protein>
<proteinExistence type="predicted"/>
<feature type="domain" description="Histidine kinase/HSP90-like ATPase" evidence="8">
    <location>
        <begin position="507"/>
        <end position="617"/>
    </location>
</feature>
<dbReference type="InterPro" id="IPR013587">
    <property type="entry name" value="Nitrate/nitrite_sensing"/>
</dbReference>
<evidence type="ECO:0000313" key="10">
    <source>
        <dbReference type="Proteomes" id="UP000669179"/>
    </source>
</evidence>
<dbReference type="GO" id="GO:0004673">
    <property type="term" value="F:protein histidine kinase activity"/>
    <property type="evidence" value="ECO:0007669"/>
    <property type="project" value="UniProtKB-EC"/>
</dbReference>
<dbReference type="InterPro" id="IPR050428">
    <property type="entry name" value="TCS_sensor_his_kinase"/>
</dbReference>
<keyword evidence="3" id="KW-0597">Phosphoprotein</keyword>
<dbReference type="AlphaFoldDB" id="A0A939T8B9"/>
<evidence type="ECO:0000256" key="7">
    <source>
        <dbReference type="SAM" id="Phobius"/>
    </source>
</evidence>
<keyword evidence="7" id="KW-0812">Transmembrane</keyword>
<evidence type="ECO:0000256" key="5">
    <source>
        <dbReference type="ARBA" id="ARBA00022777"/>
    </source>
</evidence>
<dbReference type="Gene3D" id="6.10.340.10">
    <property type="match status" value="1"/>
</dbReference>
<dbReference type="Pfam" id="PF02518">
    <property type="entry name" value="HATPase_c"/>
    <property type="match status" value="1"/>
</dbReference>
<feature type="transmembrane region" description="Helical" evidence="7">
    <location>
        <begin position="297"/>
        <end position="317"/>
    </location>
</feature>
<keyword evidence="10" id="KW-1185">Reference proteome</keyword>
<keyword evidence="4" id="KW-0808">Transferase</keyword>
<evidence type="ECO:0000259" key="8">
    <source>
        <dbReference type="SMART" id="SM00387"/>
    </source>
</evidence>
<evidence type="ECO:0000256" key="3">
    <source>
        <dbReference type="ARBA" id="ARBA00022553"/>
    </source>
</evidence>
<dbReference type="Pfam" id="PF08376">
    <property type="entry name" value="NIT"/>
    <property type="match status" value="1"/>
</dbReference>
<dbReference type="Proteomes" id="UP000669179">
    <property type="component" value="Unassembled WGS sequence"/>
</dbReference>
<dbReference type="Gene3D" id="3.30.565.10">
    <property type="entry name" value="Histidine kinase-like ATPase, C-terminal domain"/>
    <property type="match status" value="1"/>
</dbReference>
<keyword evidence="7" id="KW-1133">Transmembrane helix</keyword>
<dbReference type="PANTHER" id="PTHR45436:SF5">
    <property type="entry name" value="SENSOR HISTIDINE KINASE TRCS"/>
    <property type="match status" value="1"/>
</dbReference>
<accession>A0A939T8B9</accession>
<dbReference type="InterPro" id="IPR036890">
    <property type="entry name" value="HATPase_C_sf"/>
</dbReference>
<organism evidence="9 10">
    <name type="scientific">Actinomadura barringtoniae</name>
    <dbReference type="NCBI Taxonomy" id="1427535"/>
    <lineage>
        <taxon>Bacteria</taxon>
        <taxon>Bacillati</taxon>
        <taxon>Actinomycetota</taxon>
        <taxon>Actinomycetes</taxon>
        <taxon>Streptosporangiales</taxon>
        <taxon>Thermomonosporaceae</taxon>
        <taxon>Actinomadura</taxon>
    </lineage>
</organism>
<evidence type="ECO:0000256" key="1">
    <source>
        <dbReference type="ARBA" id="ARBA00000085"/>
    </source>
</evidence>
<dbReference type="RefSeq" id="WP_208258026.1">
    <property type="nucleotide sequence ID" value="NZ_JAGEOJ010000009.1"/>
</dbReference>
<comment type="caution">
    <text evidence="9">The sequence shown here is derived from an EMBL/GenBank/DDBJ whole genome shotgun (WGS) entry which is preliminary data.</text>
</comment>